<feature type="compositionally biased region" description="Basic and acidic residues" evidence="1">
    <location>
        <begin position="393"/>
        <end position="434"/>
    </location>
</feature>
<dbReference type="VEuPathDB" id="TriTrypDB:Tbg972.8.20"/>
<dbReference type="VEuPathDB" id="TriTrypDB:Tb11.0750"/>
<dbReference type="VEuPathDB" id="TriTrypDB:Tb927.11.20060"/>
<sequence>MQPTSKTPKRTASGAQFFLTIIASQAITHPSAAAAATTCTTPCECSEQLRQAREHYTAKLADSQNNAVTHGRQILKLLIATTGSNKQLQKAAAPVFAAEITSWAKCLDATEQLSAAYREHVPTIAQAERALGMVATLSELNGEVKLQAKAGTGQLTDSSVLTESLWQGGDDRCKITNAEEGKHNFDAANKSGKMTLKEFPTTATIGLLCDSNGAGQNCHTTGLPNGSGGLTFTLKLTHDAPARNDAGSKWNSQQSPGPVYIKNKMTLLHNNISAAGVANQALQQAFSQYTCDAASTDYSAFTSSEHFSRQVIRTLSAAATNEKATTNSPKDLEMLIESAYGKNGQKFKENLWDQIDKLTPTVNKGETSEKLNLKTEKDISKLGEALARQLGSIRKETEAQASEAEKKTNSGEATEEKKDGDHKPTAGECKATEADKCDKTKCDWNKEKNECKVKEGSFIISAATKVPVFFAVLLLK</sequence>
<dbReference type="AlphaFoldDB" id="A0A1J0RAN1"/>
<dbReference type="VEuPathDB" id="TriTrypDB:Tb427_000193100"/>
<dbReference type="EMBL" id="KX700943">
    <property type="protein sequence ID" value="APD74899.1"/>
    <property type="molecule type" value="Genomic_DNA"/>
</dbReference>
<protein>
    <submittedName>
        <fullName evidence="2">Variant surface glycoprotein 1125.4680</fullName>
    </submittedName>
</protein>
<evidence type="ECO:0000256" key="1">
    <source>
        <dbReference type="SAM" id="MobiDB-lite"/>
    </source>
</evidence>
<dbReference type="VEuPathDB" id="TriTrypDB:Tb1125.11.20060"/>
<name>A0A1J0RAN1_9TRYP</name>
<proteinExistence type="predicted"/>
<organism evidence="2">
    <name type="scientific">Trypanosoma brucei</name>
    <dbReference type="NCBI Taxonomy" id="5691"/>
    <lineage>
        <taxon>Eukaryota</taxon>
        <taxon>Discoba</taxon>
        <taxon>Euglenozoa</taxon>
        <taxon>Kinetoplastea</taxon>
        <taxon>Metakinetoplastina</taxon>
        <taxon>Trypanosomatida</taxon>
        <taxon>Trypanosomatidae</taxon>
        <taxon>Trypanosoma</taxon>
    </lineage>
</organism>
<evidence type="ECO:0000313" key="2">
    <source>
        <dbReference type="EMBL" id="APD74899.1"/>
    </source>
</evidence>
<feature type="region of interest" description="Disordered" evidence="1">
    <location>
        <begin position="391"/>
        <end position="434"/>
    </location>
</feature>
<dbReference type="SUPFAM" id="SSF58087">
    <property type="entry name" value="Variant surface glycoprotein (N-terminal domain)"/>
    <property type="match status" value="1"/>
</dbReference>
<reference evidence="2" key="1">
    <citation type="submission" date="2016-08" db="EMBL/GenBank/DDBJ databases">
        <title>VSG repertoire of Trypanosoma brucei EATRO 1125.</title>
        <authorList>
            <person name="Cross G.A."/>
        </authorList>
    </citation>
    <scope>NUCLEOTIDE SEQUENCE</scope>
    <source>
        <strain evidence="2">EATRO 1125</strain>
    </source>
</reference>
<accession>A0A1J0RAN1</accession>